<dbReference type="PANTHER" id="PTHR44943:SF8">
    <property type="entry name" value="TPR REPEAT-CONTAINING PROTEIN MJ0263"/>
    <property type="match status" value="1"/>
</dbReference>
<accession>A0ABW1XLP8</accession>
<name>A0ABW1XLP8_9ALTE</name>
<feature type="repeat" description="TPR" evidence="3">
    <location>
        <begin position="235"/>
        <end position="268"/>
    </location>
</feature>
<dbReference type="Proteomes" id="UP001596364">
    <property type="component" value="Unassembled WGS sequence"/>
</dbReference>
<dbReference type="Pfam" id="PF13432">
    <property type="entry name" value="TPR_16"/>
    <property type="match status" value="1"/>
</dbReference>
<evidence type="ECO:0000256" key="2">
    <source>
        <dbReference type="ARBA" id="ARBA00022803"/>
    </source>
</evidence>
<organism evidence="4 5">
    <name type="scientific">Pseudobowmanella zhangzhouensis</name>
    <dbReference type="NCBI Taxonomy" id="1537679"/>
    <lineage>
        <taxon>Bacteria</taxon>
        <taxon>Pseudomonadati</taxon>
        <taxon>Pseudomonadota</taxon>
        <taxon>Gammaproteobacteria</taxon>
        <taxon>Alteromonadales</taxon>
        <taxon>Alteromonadaceae</taxon>
    </lineage>
</organism>
<protein>
    <submittedName>
        <fullName evidence="4">Tetratricopeptide repeat protein</fullName>
    </submittedName>
</protein>
<sequence length="387" mass="44103">MKLRALLVLPLLLLGACQTTQVSRLHVDEVLRDDLFPDASSIPIESVEDIFALNPAIIEKLKPIIAKTPNLAVRRDALIDELFDQSVLNLRYENSANTTASETSEQKQANCLSMSILAYSMAQYIGLEPVFQEVHIPEAWVRRDGYSMLNGHVNLKLKMQAEKKNVDLMIVNGKEIVIDFDPEISRYHFPTNKIDKSRIVAMFYNNKGADALVQNNILAAYAYFRAAIRADSSFVPTYGNIGIAYRMSGHYDAARDSYEAGLVYAPNHTNLLENLAVYYSHIGQPQKAEALYEKVVLRRINNPYYHFILGEEAMSKGRYDEALDFYRRANSLNNKNHAFHFGLAKAWAMLGDYDRSERELLRARRYADNVEDEQKYTSKLQLFAGIR</sequence>
<gene>
    <name evidence="4" type="ORF">ACFP85_12560</name>
</gene>
<dbReference type="PANTHER" id="PTHR44943">
    <property type="entry name" value="CELLULOSE SYNTHASE OPERON PROTEIN C"/>
    <property type="match status" value="1"/>
</dbReference>
<evidence type="ECO:0000256" key="3">
    <source>
        <dbReference type="PROSITE-ProRule" id="PRU00339"/>
    </source>
</evidence>
<dbReference type="InterPro" id="IPR011990">
    <property type="entry name" value="TPR-like_helical_dom_sf"/>
</dbReference>
<dbReference type="SMART" id="SM00028">
    <property type="entry name" value="TPR"/>
    <property type="match status" value="5"/>
</dbReference>
<comment type="caution">
    <text evidence="4">The sequence shown here is derived from an EMBL/GenBank/DDBJ whole genome shotgun (WGS) entry which is preliminary data.</text>
</comment>
<reference evidence="5" key="1">
    <citation type="journal article" date="2019" name="Int. J. Syst. Evol. Microbiol.">
        <title>The Global Catalogue of Microorganisms (GCM) 10K type strain sequencing project: providing services to taxonomists for standard genome sequencing and annotation.</title>
        <authorList>
            <consortium name="The Broad Institute Genomics Platform"/>
            <consortium name="The Broad Institute Genome Sequencing Center for Infectious Disease"/>
            <person name="Wu L."/>
            <person name="Ma J."/>
        </authorList>
    </citation>
    <scope>NUCLEOTIDE SEQUENCE [LARGE SCALE GENOMIC DNA]</scope>
    <source>
        <strain evidence="5">CGMCC 1.16031</strain>
    </source>
</reference>
<keyword evidence="2 3" id="KW-0802">TPR repeat</keyword>
<feature type="repeat" description="TPR" evidence="3">
    <location>
        <begin position="303"/>
        <end position="336"/>
    </location>
</feature>
<evidence type="ECO:0000313" key="4">
    <source>
        <dbReference type="EMBL" id="MFC6440979.1"/>
    </source>
</evidence>
<proteinExistence type="predicted"/>
<evidence type="ECO:0000256" key="1">
    <source>
        <dbReference type="ARBA" id="ARBA00022737"/>
    </source>
</evidence>
<dbReference type="PROSITE" id="PS50005">
    <property type="entry name" value="TPR"/>
    <property type="match status" value="2"/>
</dbReference>
<evidence type="ECO:0000313" key="5">
    <source>
        <dbReference type="Proteomes" id="UP001596364"/>
    </source>
</evidence>
<dbReference type="SUPFAM" id="SSF48452">
    <property type="entry name" value="TPR-like"/>
    <property type="match status" value="1"/>
</dbReference>
<dbReference type="InterPro" id="IPR019734">
    <property type="entry name" value="TPR_rpt"/>
</dbReference>
<dbReference type="Pfam" id="PF14559">
    <property type="entry name" value="TPR_19"/>
    <property type="match status" value="1"/>
</dbReference>
<keyword evidence="5" id="KW-1185">Reference proteome</keyword>
<dbReference type="EMBL" id="JBHSUS010000001">
    <property type="protein sequence ID" value="MFC6440979.1"/>
    <property type="molecule type" value="Genomic_DNA"/>
</dbReference>
<dbReference type="InterPro" id="IPR051685">
    <property type="entry name" value="Ycf3/AcsC/BcsC/TPR_MFPF"/>
</dbReference>
<dbReference type="PROSITE" id="PS51257">
    <property type="entry name" value="PROKAR_LIPOPROTEIN"/>
    <property type="match status" value="1"/>
</dbReference>
<dbReference type="Gene3D" id="1.25.40.10">
    <property type="entry name" value="Tetratricopeptide repeat domain"/>
    <property type="match status" value="1"/>
</dbReference>
<dbReference type="RefSeq" id="WP_131258682.1">
    <property type="nucleotide sequence ID" value="NZ_JBHSUS010000001.1"/>
</dbReference>
<keyword evidence="1" id="KW-0677">Repeat</keyword>